<dbReference type="PANTHER" id="PTHR24305">
    <property type="entry name" value="CYTOCHROME P450"/>
    <property type="match status" value="1"/>
</dbReference>
<proteinExistence type="inferred from homology"/>
<dbReference type="OrthoDB" id="3945418at2759"/>
<evidence type="ECO:0000256" key="1">
    <source>
        <dbReference type="ARBA" id="ARBA00010617"/>
    </source>
</evidence>
<dbReference type="Gene3D" id="1.10.630.10">
    <property type="entry name" value="Cytochrome P450"/>
    <property type="match status" value="1"/>
</dbReference>
<comment type="cofactor">
    <cofactor evidence="2">
        <name>heme</name>
        <dbReference type="ChEBI" id="CHEBI:30413"/>
    </cofactor>
</comment>
<dbReference type="PRINTS" id="PR00463">
    <property type="entry name" value="EP450I"/>
</dbReference>
<keyword evidence="2" id="KW-0408">Iron</keyword>
<organism evidence="3 4">
    <name type="scientific">Polyplosphaeria fusca</name>
    <dbReference type="NCBI Taxonomy" id="682080"/>
    <lineage>
        <taxon>Eukaryota</taxon>
        <taxon>Fungi</taxon>
        <taxon>Dikarya</taxon>
        <taxon>Ascomycota</taxon>
        <taxon>Pezizomycotina</taxon>
        <taxon>Dothideomycetes</taxon>
        <taxon>Pleosporomycetidae</taxon>
        <taxon>Pleosporales</taxon>
        <taxon>Tetraplosphaeriaceae</taxon>
        <taxon>Polyplosphaeria</taxon>
    </lineage>
</organism>
<dbReference type="Proteomes" id="UP000799444">
    <property type="component" value="Unassembled WGS sequence"/>
</dbReference>
<gene>
    <name evidence="3" type="ORF">EJ04DRAFT_578229</name>
</gene>
<name>A0A9P4V1W5_9PLEO</name>
<dbReference type="GO" id="GO:0005506">
    <property type="term" value="F:iron ion binding"/>
    <property type="evidence" value="ECO:0007669"/>
    <property type="project" value="InterPro"/>
</dbReference>
<comment type="similarity">
    <text evidence="1">Belongs to the cytochrome P450 family.</text>
</comment>
<dbReference type="SUPFAM" id="SSF48264">
    <property type="entry name" value="Cytochrome P450"/>
    <property type="match status" value="1"/>
</dbReference>
<keyword evidence="2" id="KW-0479">Metal-binding</keyword>
<dbReference type="GO" id="GO:0020037">
    <property type="term" value="F:heme binding"/>
    <property type="evidence" value="ECO:0007669"/>
    <property type="project" value="InterPro"/>
</dbReference>
<dbReference type="AlphaFoldDB" id="A0A9P4V1W5"/>
<dbReference type="Pfam" id="PF00067">
    <property type="entry name" value="p450"/>
    <property type="match status" value="1"/>
</dbReference>
<dbReference type="InterPro" id="IPR001128">
    <property type="entry name" value="Cyt_P450"/>
</dbReference>
<dbReference type="GO" id="GO:0004497">
    <property type="term" value="F:monooxygenase activity"/>
    <property type="evidence" value="ECO:0007669"/>
    <property type="project" value="InterPro"/>
</dbReference>
<reference evidence="3" key="1">
    <citation type="journal article" date="2020" name="Stud. Mycol.">
        <title>101 Dothideomycetes genomes: a test case for predicting lifestyles and emergence of pathogens.</title>
        <authorList>
            <person name="Haridas S."/>
            <person name="Albert R."/>
            <person name="Binder M."/>
            <person name="Bloem J."/>
            <person name="Labutti K."/>
            <person name="Salamov A."/>
            <person name="Andreopoulos B."/>
            <person name="Baker S."/>
            <person name="Barry K."/>
            <person name="Bills G."/>
            <person name="Bluhm B."/>
            <person name="Cannon C."/>
            <person name="Castanera R."/>
            <person name="Culley D."/>
            <person name="Daum C."/>
            <person name="Ezra D."/>
            <person name="Gonzalez J."/>
            <person name="Henrissat B."/>
            <person name="Kuo A."/>
            <person name="Liang C."/>
            <person name="Lipzen A."/>
            <person name="Lutzoni F."/>
            <person name="Magnuson J."/>
            <person name="Mondo S."/>
            <person name="Nolan M."/>
            <person name="Ohm R."/>
            <person name="Pangilinan J."/>
            <person name="Park H.-J."/>
            <person name="Ramirez L."/>
            <person name="Alfaro M."/>
            <person name="Sun H."/>
            <person name="Tritt A."/>
            <person name="Yoshinaga Y."/>
            <person name="Zwiers L.-H."/>
            <person name="Turgeon B."/>
            <person name="Goodwin S."/>
            <person name="Spatafora J."/>
            <person name="Crous P."/>
            <person name="Grigoriev I."/>
        </authorList>
    </citation>
    <scope>NUCLEOTIDE SEQUENCE</scope>
    <source>
        <strain evidence="3">CBS 125425</strain>
    </source>
</reference>
<evidence type="ECO:0000256" key="2">
    <source>
        <dbReference type="PIRSR" id="PIRSR602401-1"/>
    </source>
</evidence>
<evidence type="ECO:0000313" key="4">
    <source>
        <dbReference type="Proteomes" id="UP000799444"/>
    </source>
</evidence>
<keyword evidence="4" id="KW-1185">Reference proteome</keyword>
<dbReference type="GO" id="GO:0016705">
    <property type="term" value="F:oxidoreductase activity, acting on paired donors, with incorporation or reduction of molecular oxygen"/>
    <property type="evidence" value="ECO:0007669"/>
    <property type="project" value="InterPro"/>
</dbReference>
<sequence>MGHVINTSAYLLNRHPSVWSYPLEFEPERWLRPESKDLEKYMASFYRGTRQCLGKDFAWCELYVMLANLFRRFKVSIHNTSDADMEWVDAVLVV</sequence>
<dbReference type="EMBL" id="ML996173">
    <property type="protein sequence ID" value="KAF2732705.1"/>
    <property type="molecule type" value="Genomic_DNA"/>
</dbReference>
<feature type="binding site" description="axial binding residue" evidence="2">
    <location>
        <position position="52"/>
    </location>
    <ligand>
        <name>heme</name>
        <dbReference type="ChEBI" id="CHEBI:30413"/>
    </ligand>
    <ligandPart>
        <name>Fe</name>
        <dbReference type="ChEBI" id="CHEBI:18248"/>
    </ligandPart>
</feature>
<dbReference type="InterPro" id="IPR002401">
    <property type="entry name" value="Cyt_P450_E_grp-I"/>
</dbReference>
<dbReference type="PANTHER" id="PTHR24305:SF166">
    <property type="entry name" value="CYTOCHROME P450 12A4, MITOCHONDRIAL-RELATED"/>
    <property type="match status" value="1"/>
</dbReference>
<dbReference type="InterPro" id="IPR036396">
    <property type="entry name" value="Cyt_P450_sf"/>
</dbReference>
<protein>
    <submittedName>
        <fullName evidence="3">Cytochrome P450</fullName>
    </submittedName>
</protein>
<keyword evidence="2" id="KW-0349">Heme</keyword>
<comment type="caution">
    <text evidence="3">The sequence shown here is derived from an EMBL/GenBank/DDBJ whole genome shotgun (WGS) entry which is preliminary data.</text>
</comment>
<evidence type="ECO:0000313" key="3">
    <source>
        <dbReference type="EMBL" id="KAF2732705.1"/>
    </source>
</evidence>
<accession>A0A9P4V1W5</accession>
<dbReference type="InterPro" id="IPR050121">
    <property type="entry name" value="Cytochrome_P450_monoxygenase"/>
</dbReference>